<accession>A0A1Y1XUR9</accession>
<evidence type="ECO:0000256" key="4">
    <source>
        <dbReference type="SAM" id="MobiDB-lite"/>
    </source>
</evidence>
<feature type="repeat" description="WD" evidence="3">
    <location>
        <begin position="389"/>
        <end position="403"/>
    </location>
</feature>
<comment type="caution">
    <text evidence="6">The sequence shown here is derived from an EMBL/GenBank/DDBJ whole genome shotgun (WGS) entry which is preliminary data.</text>
</comment>
<feature type="repeat" description="WD" evidence="3">
    <location>
        <begin position="516"/>
        <end position="555"/>
    </location>
</feature>
<dbReference type="InParanoid" id="A0A1Y1XUR9"/>
<feature type="compositionally biased region" description="Low complexity" evidence="4">
    <location>
        <begin position="196"/>
        <end position="209"/>
    </location>
</feature>
<evidence type="ECO:0000259" key="5">
    <source>
        <dbReference type="PROSITE" id="PS50181"/>
    </source>
</evidence>
<protein>
    <submittedName>
        <fullName evidence="6">WD40 repeat-like protein</fullName>
    </submittedName>
</protein>
<feature type="region of interest" description="Disordered" evidence="4">
    <location>
        <begin position="185"/>
        <end position="237"/>
    </location>
</feature>
<dbReference type="CDD" id="cd00200">
    <property type="entry name" value="WD40"/>
    <property type="match status" value="1"/>
</dbReference>
<dbReference type="SUPFAM" id="SSF81383">
    <property type="entry name" value="F-box domain"/>
    <property type="match status" value="1"/>
</dbReference>
<sequence>MLKRCPTSTLQYVSSLILPTLRRDILGDLPFEIALKIVGFLDSRSLCRAAQVSRRWRHVVDSEPSTWKRLMDRDGYHMDEDDLGTLSQSNQRHRFESINSFKNDFQSDIMDSLSSPDHPQHSRLLSSKAVDRLDSASTQSIIELGQEATGETVSPHGHNVEEPDSLSSYFFDSDQRTNYDDFEISPLMSSSRPQKSNSVASSSTDSTSSGAPTRKTLRSSRLQPSLSQRTRLSQRSIGACSEESWQHSYKHIYRRHHLLHQNWLHGRASTFSFPGHGSHVVTCLQFDSDKIVSGSDDQCINIYDTKSGQLRTRLIGHDGGVWALQYVQNTLVSGSTDRTVRVWDVEKGLCTHVFHGHTSTVRCLQIVVPTNVNPDPNGDPIMEPPFPVIVTGSRDSTLRVWRLPTPEFNPGHSSSANYPIITSSANNPYLLHTLTGHTHSVRALAGHGNLVVSGSYDCTVRVWNLMTGENIWRLVGHTQKVYSVVLDRERNRCMSGSMDFKVRVWSLENGSCLHVLEGHSSLVGLLNLTPDYLVSAAADSTLRIWSPNDGTCLNVLSAHTGAITCFQHDGNKVISGSDGTLKMWDIRTGRLIRDLIQGLSGVWQVQFDHRRCVAAVQRQGQTWFEVMDFGIHGIRKE</sequence>
<dbReference type="OrthoDB" id="190105at2759"/>
<dbReference type="Pfam" id="PF12937">
    <property type="entry name" value="F-box-like"/>
    <property type="match status" value="1"/>
</dbReference>
<dbReference type="InterPro" id="IPR019775">
    <property type="entry name" value="WD40_repeat_CS"/>
</dbReference>
<dbReference type="PROSITE" id="PS00678">
    <property type="entry name" value="WD_REPEATS_1"/>
    <property type="match status" value="2"/>
</dbReference>
<dbReference type="Gene3D" id="2.130.10.10">
    <property type="entry name" value="YVTN repeat-like/Quinoprotein amine dehydrogenase"/>
    <property type="match status" value="1"/>
</dbReference>
<dbReference type="Pfam" id="PF00400">
    <property type="entry name" value="WD40"/>
    <property type="match status" value="7"/>
</dbReference>
<gene>
    <name evidence="6" type="ORF">K493DRAFT_289411</name>
</gene>
<dbReference type="SUPFAM" id="SSF50978">
    <property type="entry name" value="WD40 repeat-like"/>
    <property type="match status" value="1"/>
</dbReference>
<dbReference type="Gene3D" id="1.20.1280.50">
    <property type="match status" value="1"/>
</dbReference>
<organism evidence="6 7">
    <name type="scientific">Basidiobolus meristosporus CBS 931.73</name>
    <dbReference type="NCBI Taxonomy" id="1314790"/>
    <lineage>
        <taxon>Eukaryota</taxon>
        <taxon>Fungi</taxon>
        <taxon>Fungi incertae sedis</taxon>
        <taxon>Zoopagomycota</taxon>
        <taxon>Entomophthoromycotina</taxon>
        <taxon>Basidiobolomycetes</taxon>
        <taxon>Basidiobolales</taxon>
        <taxon>Basidiobolaceae</taxon>
        <taxon>Basidiobolus</taxon>
    </lineage>
</organism>
<dbReference type="PROSITE" id="PS50294">
    <property type="entry name" value="WD_REPEATS_REGION"/>
    <property type="match status" value="4"/>
</dbReference>
<feature type="repeat" description="WD" evidence="3">
    <location>
        <begin position="314"/>
        <end position="353"/>
    </location>
</feature>
<reference evidence="6 7" key="1">
    <citation type="submission" date="2016-07" db="EMBL/GenBank/DDBJ databases">
        <title>Pervasive Adenine N6-methylation of Active Genes in Fungi.</title>
        <authorList>
            <consortium name="DOE Joint Genome Institute"/>
            <person name="Mondo S.J."/>
            <person name="Dannebaum R.O."/>
            <person name="Kuo R.C."/>
            <person name="Labutti K."/>
            <person name="Haridas S."/>
            <person name="Kuo A."/>
            <person name="Salamov A."/>
            <person name="Ahrendt S.R."/>
            <person name="Lipzen A."/>
            <person name="Sullivan W."/>
            <person name="Andreopoulos W.B."/>
            <person name="Clum A."/>
            <person name="Lindquist E."/>
            <person name="Daum C."/>
            <person name="Ramamoorthy G.K."/>
            <person name="Gryganskyi A."/>
            <person name="Culley D."/>
            <person name="Magnuson J.K."/>
            <person name="James T.Y."/>
            <person name="O'Malley M.A."/>
            <person name="Stajich J.E."/>
            <person name="Spatafora J.W."/>
            <person name="Visel A."/>
            <person name="Grigoriev I.V."/>
        </authorList>
    </citation>
    <scope>NUCLEOTIDE SEQUENCE [LARGE SCALE GENOMIC DNA]</scope>
    <source>
        <strain evidence="6 7">CBS 931.73</strain>
    </source>
</reference>
<feature type="compositionally biased region" description="Low complexity" evidence="4">
    <location>
        <begin position="219"/>
        <end position="236"/>
    </location>
</feature>
<feature type="repeat" description="WD" evidence="3">
    <location>
        <begin position="474"/>
        <end position="515"/>
    </location>
</feature>
<keyword evidence="2" id="KW-0677">Repeat</keyword>
<dbReference type="PROSITE" id="PS50082">
    <property type="entry name" value="WD_REPEATS_2"/>
    <property type="match status" value="6"/>
</dbReference>
<dbReference type="SMART" id="SM00320">
    <property type="entry name" value="WD40"/>
    <property type="match status" value="7"/>
</dbReference>
<feature type="repeat" description="WD" evidence="3">
    <location>
        <begin position="556"/>
        <end position="594"/>
    </location>
</feature>
<evidence type="ECO:0000313" key="7">
    <source>
        <dbReference type="Proteomes" id="UP000193498"/>
    </source>
</evidence>
<evidence type="ECO:0000256" key="2">
    <source>
        <dbReference type="ARBA" id="ARBA00022737"/>
    </source>
</evidence>
<dbReference type="InterPro" id="IPR001810">
    <property type="entry name" value="F-box_dom"/>
</dbReference>
<dbReference type="InterPro" id="IPR015943">
    <property type="entry name" value="WD40/YVTN_repeat-like_dom_sf"/>
</dbReference>
<feature type="region of interest" description="Disordered" evidence="4">
    <location>
        <begin position="146"/>
        <end position="170"/>
    </location>
</feature>
<feature type="domain" description="F-box" evidence="5">
    <location>
        <begin position="23"/>
        <end position="70"/>
    </location>
</feature>
<evidence type="ECO:0000313" key="6">
    <source>
        <dbReference type="EMBL" id="ORX89425.1"/>
    </source>
</evidence>
<dbReference type="GO" id="GO:0005737">
    <property type="term" value="C:cytoplasm"/>
    <property type="evidence" value="ECO:0007669"/>
    <property type="project" value="TreeGrafter"/>
</dbReference>
<dbReference type="FunCoup" id="A0A1Y1XUR9">
    <property type="interactions" value="163"/>
</dbReference>
<dbReference type="InterPro" id="IPR020472">
    <property type="entry name" value="WD40_PAC1"/>
</dbReference>
<feature type="repeat" description="WD" evidence="3">
    <location>
        <begin position="434"/>
        <end position="473"/>
    </location>
</feature>
<dbReference type="Proteomes" id="UP000193498">
    <property type="component" value="Unassembled WGS sequence"/>
</dbReference>
<dbReference type="InterPro" id="IPR001680">
    <property type="entry name" value="WD40_rpt"/>
</dbReference>
<keyword evidence="7" id="KW-1185">Reference proteome</keyword>
<dbReference type="GO" id="GO:0043161">
    <property type="term" value="P:proteasome-mediated ubiquitin-dependent protein catabolic process"/>
    <property type="evidence" value="ECO:0007669"/>
    <property type="project" value="TreeGrafter"/>
</dbReference>
<dbReference type="PROSITE" id="PS50181">
    <property type="entry name" value="FBOX"/>
    <property type="match status" value="1"/>
</dbReference>
<dbReference type="GO" id="GO:0043130">
    <property type="term" value="F:ubiquitin binding"/>
    <property type="evidence" value="ECO:0007669"/>
    <property type="project" value="TreeGrafter"/>
</dbReference>
<evidence type="ECO:0000256" key="1">
    <source>
        <dbReference type="ARBA" id="ARBA00022574"/>
    </source>
</evidence>
<dbReference type="STRING" id="1314790.A0A1Y1XUR9"/>
<dbReference type="AlphaFoldDB" id="A0A1Y1XUR9"/>
<dbReference type="InterPro" id="IPR036322">
    <property type="entry name" value="WD40_repeat_dom_sf"/>
</dbReference>
<keyword evidence="1 3" id="KW-0853">WD repeat</keyword>
<dbReference type="SMART" id="SM00256">
    <property type="entry name" value="FBOX"/>
    <property type="match status" value="1"/>
</dbReference>
<dbReference type="InterPro" id="IPR036047">
    <property type="entry name" value="F-box-like_dom_sf"/>
</dbReference>
<dbReference type="EMBL" id="MCFE01000445">
    <property type="protein sequence ID" value="ORX89425.1"/>
    <property type="molecule type" value="Genomic_DNA"/>
</dbReference>
<dbReference type="GO" id="GO:0005634">
    <property type="term" value="C:nucleus"/>
    <property type="evidence" value="ECO:0007669"/>
    <property type="project" value="TreeGrafter"/>
</dbReference>
<dbReference type="GO" id="GO:0010992">
    <property type="term" value="P:ubiquitin recycling"/>
    <property type="evidence" value="ECO:0007669"/>
    <property type="project" value="TreeGrafter"/>
</dbReference>
<proteinExistence type="predicted"/>
<dbReference type="PANTHER" id="PTHR19849">
    <property type="entry name" value="PHOSPHOLIPASE A-2-ACTIVATING PROTEIN"/>
    <property type="match status" value="1"/>
</dbReference>
<dbReference type="PANTHER" id="PTHR19849:SF1">
    <property type="entry name" value="F-BOX_WD REPEAT-CONTAINING PROTEIN 7"/>
    <property type="match status" value="1"/>
</dbReference>
<evidence type="ECO:0000256" key="3">
    <source>
        <dbReference type="PROSITE-ProRule" id="PRU00221"/>
    </source>
</evidence>
<dbReference type="PRINTS" id="PR00320">
    <property type="entry name" value="GPROTEINBRPT"/>
</dbReference>
<name>A0A1Y1XUR9_9FUNG</name>